<dbReference type="OrthoDB" id="9775031at2"/>
<organism evidence="10 11">
    <name type="scientific">Desulfocicer vacuolatum DSM 3385</name>
    <dbReference type="NCBI Taxonomy" id="1121400"/>
    <lineage>
        <taxon>Bacteria</taxon>
        <taxon>Pseudomonadati</taxon>
        <taxon>Thermodesulfobacteriota</taxon>
        <taxon>Desulfobacteria</taxon>
        <taxon>Desulfobacterales</taxon>
        <taxon>Desulfobacteraceae</taxon>
        <taxon>Desulfocicer</taxon>
    </lineage>
</organism>
<comment type="catalytic activity">
    <reaction evidence="7">
        <text>N-acetyl-alpha-D-glucosamine 1-phosphate + UTP + H(+) = UDP-N-acetyl-alpha-D-glucosamine + diphosphate</text>
        <dbReference type="Rhea" id="RHEA:13509"/>
        <dbReference type="ChEBI" id="CHEBI:15378"/>
        <dbReference type="ChEBI" id="CHEBI:33019"/>
        <dbReference type="ChEBI" id="CHEBI:46398"/>
        <dbReference type="ChEBI" id="CHEBI:57705"/>
        <dbReference type="ChEBI" id="CHEBI:57776"/>
        <dbReference type="EC" id="2.7.7.23"/>
    </reaction>
</comment>
<accession>A0A1W1YZC6</accession>
<dbReference type="Pfam" id="PF12804">
    <property type="entry name" value="NTP_transf_3"/>
    <property type="match status" value="1"/>
</dbReference>
<evidence type="ECO:0000256" key="2">
    <source>
        <dbReference type="ARBA" id="ARBA00007947"/>
    </source>
</evidence>
<feature type="domain" description="MobA-like NTP transferase" evidence="9">
    <location>
        <begin position="10"/>
        <end position="156"/>
    </location>
</feature>
<dbReference type="InterPro" id="IPR029044">
    <property type="entry name" value="Nucleotide-diphossugar_trans"/>
</dbReference>
<comment type="similarity">
    <text evidence="1">In the C-terminal section; belongs to the transferase hexapeptide repeat family.</text>
</comment>
<evidence type="ECO:0000259" key="9">
    <source>
        <dbReference type="Pfam" id="PF12804"/>
    </source>
</evidence>
<proteinExistence type="inferred from homology"/>
<comment type="function">
    <text evidence="8">Catalyzes the last two sequential reactions in the de novo biosynthetic pathway for UDP-N-acetylglucosamine (UDP-GlcNAc). The C-terminal domain catalyzes the transfer of acetyl group from acetyl coenzyme A to glucosamine-1-phosphate (GlcN-1-P) to produce N-acetylglucosamine-1-phosphate (GlcNAc-1-P), which is converted into UDP-GlcNAc by the transfer of uridine 5-monophosphate (from uridine 5-triphosphate), a reaction catalyzed by the N-terminal domain.</text>
</comment>
<dbReference type="SUPFAM" id="SSF53448">
    <property type="entry name" value="Nucleotide-diphospho-sugar transferases"/>
    <property type="match status" value="1"/>
</dbReference>
<dbReference type="PANTHER" id="PTHR43584:SF3">
    <property type="entry name" value="BIFUNCTIONAL PROTEIN GLMU"/>
    <property type="match status" value="1"/>
</dbReference>
<dbReference type="EMBL" id="FWXY01000002">
    <property type="protein sequence ID" value="SMC41486.1"/>
    <property type="molecule type" value="Genomic_DNA"/>
</dbReference>
<dbReference type="Proteomes" id="UP000192418">
    <property type="component" value="Unassembled WGS sequence"/>
</dbReference>
<comment type="catalytic activity">
    <reaction evidence="6">
        <text>alpha-D-glucosamine 1-phosphate + acetyl-CoA = N-acetyl-alpha-D-glucosamine 1-phosphate + CoA + H(+)</text>
        <dbReference type="Rhea" id="RHEA:13725"/>
        <dbReference type="ChEBI" id="CHEBI:15378"/>
        <dbReference type="ChEBI" id="CHEBI:57287"/>
        <dbReference type="ChEBI" id="CHEBI:57288"/>
        <dbReference type="ChEBI" id="CHEBI:57776"/>
        <dbReference type="ChEBI" id="CHEBI:58516"/>
        <dbReference type="EC" id="2.3.1.157"/>
    </reaction>
</comment>
<gene>
    <name evidence="10" type="ORF">SAMN02746065_1027</name>
</gene>
<dbReference type="InterPro" id="IPR025877">
    <property type="entry name" value="MobA-like_NTP_Trfase"/>
</dbReference>
<dbReference type="AlphaFoldDB" id="A0A1W1YZC6"/>
<reference evidence="10 11" key="1">
    <citation type="submission" date="2017-04" db="EMBL/GenBank/DDBJ databases">
        <authorList>
            <person name="Afonso C.L."/>
            <person name="Miller P.J."/>
            <person name="Scott M.A."/>
            <person name="Spackman E."/>
            <person name="Goraichik I."/>
            <person name="Dimitrov K.M."/>
            <person name="Suarez D.L."/>
            <person name="Swayne D.E."/>
        </authorList>
    </citation>
    <scope>NUCLEOTIDE SEQUENCE [LARGE SCALE GENOMIC DNA]</scope>
    <source>
        <strain evidence="10 11">DSM 3385</strain>
    </source>
</reference>
<dbReference type="InterPro" id="IPR050065">
    <property type="entry name" value="GlmU-like"/>
</dbReference>
<evidence type="ECO:0000256" key="8">
    <source>
        <dbReference type="ARBA" id="ARBA00049628"/>
    </source>
</evidence>
<evidence type="ECO:0000256" key="7">
    <source>
        <dbReference type="ARBA" id="ARBA00048493"/>
    </source>
</evidence>
<evidence type="ECO:0000256" key="1">
    <source>
        <dbReference type="ARBA" id="ARBA00007707"/>
    </source>
</evidence>
<keyword evidence="3 10" id="KW-0808">Transferase</keyword>
<evidence type="ECO:0000313" key="10">
    <source>
        <dbReference type="EMBL" id="SMC41486.1"/>
    </source>
</evidence>
<dbReference type="Gene3D" id="3.90.550.10">
    <property type="entry name" value="Spore Coat Polysaccharide Biosynthesis Protein SpsA, Chain A"/>
    <property type="match status" value="1"/>
</dbReference>
<evidence type="ECO:0000256" key="6">
    <source>
        <dbReference type="ARBA" id="ARBA00048247"/>
    </source>
</evidence>
<name>A0A1W1YZC6_9BACT</name>
<comment type="similarity">
    <text evidence="2">In the N-terminal section; belongs to the N-acetylglucosamine-1-phosphate uridyltransferase family.</text>
</comment>
<evidence type="ECO:0000313" key="11">
    <source>
        <dbReference type="Proteomes" id="UP000192418"/>
    </source>
</evidence>
<keyword evidence="11" id="KW-1185">Reference proteome</keyword>
<evidence type="ECO:0000256" key="4">
    <source>
        <dbReference type="ARBA" id="ARBA00022695"/>
    </source>
</evidence>
<dbReference type="STRING" id="1121400.SAMN02746065_1027"/>
<protein>
    <submittedName>
        <fullName evidence="10">Bifunctional UDP-N-acetylglucosamine pyrophosphorylase / Glucosamine-1-phosphate N-acetyltransferase/UDP-N-acetylglucosamine pyrophosphorylase</fullName>
    </submittedName>
</protein>
<dbReference type="RefSeq" id="WP_084066702.1">
    <property type="nucleotide sequence ID" value="NZ_FWXY01000002.1"/>
</dbReference>
<keyword evidence="4" id="KW-0548">Nucleotidyltransferase</keyword>
<sequence>MKNNYSDVGAIVLAAGKGSRMKSDLPKVLHEINGQSMIYSVLSCAVSLLGRQVVVVVGHAAALVQKSVSRDFDVLFARQEALLGTGDAVKSALPVLPRKVAHVLVLCGDVPMIQPRTLAGLIEFHRREQNDVSVLSVHLENPTGYGRVILDKNNQLTCIREEVDATDAERKNTRINSGIYCINKEFLIDAIEGIDCDNAQQEYYLTDIVKIAVSRGGKAGSLSGHSAVEVMGVNTPADLHRVACCMAEKPNELS</sequence>
<dbReference type="GO" id="GO:0019134">
    <property type="term" value="F:glucosamine-1-phosphate N-acetyltransferase activity"/>
    <property type="evidence" value="ECO:0007669"/>
    <property type="project" value="UniProtKB-EC"/>
</dbReference>
<keyword evidence="5" id="KW-0012">Acyltransferase</keyword>
<evidence type="ECO:0000256" key="5">
    <source>
        <dbReference type="ARBA" id="ARBA00023315"/>
    </source>
</evidence>
<dbReference type="CDD" id="cd02540">
    <property type="entry name" value="GT2_GlmU_N_bac"/>
    <property type="match status" value="1"/>
</dbReference>
<dbReference type="GO" id="GO:0003977">
    <property type="term" value="F:UDP-N-acetylglucosamine diphosphorylase activity"/>
    <property type="evidence" value="ECO:0007669"/>
    <property type="project" value="UniProtKB-EC"/>
</dbReference>
<evidence type="ECO:0000256" key="3">
    <source>
        <dbReference type="ARBA" id="ARBA00022679"/>
    </source>
</evidence>
<dbReference type="PANTHER" id="PTHR43584">
    <property type="entry name" value="NUCLEOTIDYL TRANSFERASE"/>
    <property type="match status" value="1"/>
</dbReference>